<accession>A0A0R2B209</accession>
<dbReference type="Proteomes" id="UP000051845">
    <property type="component" value="Unassembled WGS sequence"/>
</dbReference>
<dbReference type="AlphaFoldDB" id="A0A0R2B209"/>
<dbReference type="PATRIC" id="fig|1423733.4.peg.1547"/>
<keyword evidence="1" id="KW-1133">Transmembrane helix</keyword>
<evidence type="ECO:0000256" key="1">
    <source>
        <dbReference type="SAM" id="Phobius"/>
    </source>
</evidence>
<name>A0A0R2B209_SECCO</name>
<organism evidence="2 3">
    <name type="scientific">Secundilactobacillus collinoides DSM 20515 = JCM 1123</name>
    <dbReference type="NCBI Taxonomy" id="1423733"/>
    <lineage>
        <taxon>Bacteria</taxon>
        <taxon>Bacillati</taxon>
        <taxon>Bacillota</taxon>
        <taxon>Bacilli</taxon>
        <taxon>Lactobacillales</taxon>
        <taxon>Lactobacillaceae</taxon>
        <taxon>Secundilactobacillus</taxon>
    </lineage>
</organism>
<protein>
    <submittedName>
        <fullName evidence="2">Uncharacterized protein</fullName>
    </submittedName>
</protein>
<gene>
    <name evidence="2" type="ORF">FC82_GL001471</name>
</gene>
<reference evidence="2 3" key="1">
    <citation type="journal article" date="2015" name="Genome Announc.">
        <title>Expanding the biotechnology potential of lactobacilli through comparative genomics of 213 strains and associated genera.</title>
        <authorList>
            <person name="Sun Z."/>
            <person name="Harris H.M."/>
            <person name="McCann A."/>
            <person name="Guo C."/>
            <person name="Argimon S."/>
            <person name="Zhang W."/>
            <person name="Yang X."/>
            <person name="Jeffery I.B."/>
            <person name="Cooney J.C."/>
            <person name="Kagawa T.F."/>
            <person name="Liu W."/>
            <person name="Song Y."/>
            <person name="Salvetti E."/>
            <person name="Wrobel A."/>
            <person name="Rasinkangas P."/>
            <person name="Parkhill J."/>
            <person name="Rea M.C."/>
            <person name="O'Sullivan O."/>
            <person name="Ritari J."/>
            <person name="Douillard F.P."/>
            <person name="Paul Ross R."/>
            <person name="Yang R."/>
            <person name="Briner A.E."/>
            <person name="Felis G.E."/>
            <person name="de Vos W.M."/>
            <person name="Barrangou R."/>
            <person name="Klaenhammer T.R."/>
            <person name="Caufield P.W."/>
            <person name="Cui Y."/>
            <person name="Zhang H."/>
            <person name="O'Toole P.W."/>
        </authorList>
    </citation>
    <scope>NUCLEOTIDE SEQUENCE [LARGE SCALE GENOMIC DNA]</scope>
    <source>
        <strain evidence="2 3">DSM 20515</strain>
    </source>
</reference>
<dbReference type="EMBL" id="AYYR01000129">
    <property type="protein sequence ID" value="KRM73279.1"/>
    <property type="molecule type" value="Genomic_DNA"/>
</dbReference>
<comment type="caution">
    <text evidence="2">The sequence shown here is derived from an EMBL/GenBank/DDBJ whole genome shotgun (WGS) entry which is preliminary data.</text>
</comment>
<feature type="transmembrane region" description="Helical" evidence="1">
    <location>
        <begin position="7"/>
        <end position="30"/>
    </location>
</feature>
<evidence type="ECO:0000313" key="3">
    <source>
        <dbReference type="Proteomes" id="UP000051845"/>
    </source>
</evidence>
<keyword evidence="1" id="KW-0812">Transmembrane</keyword>
<feature type="transmembrane region" description="Helical" evidence="1">
    <location>
        <begin position="42"/>
        <end position="62"/>
    </location>
</feature>
<sequence length="64" mass="7153">MIASPNFTLGASFILYVPFSVVCFVEFRFLRDVVTFAEQPFVAGKTVEMCAGFLAVLLRIVLLF</sequence>
<proteinExistence type="predicted"/>
<evidence type="ECO:0000313" key="2">
    <source>
        <dbReference type="EMBL" id="KRM73279.1"/>
    </source>
</evidence>
<keyword evidence="1" id="KW-0472">Membrane</keyword>